<dbReference type="AlphaFoldDB" id="A0A7X2HJI0"/>
<proteinExistence type="predicted"/>
<dbReference type="RefSeq" id="WP_154205730.1">
    <property type="nucleotide sequence ID" value="NZ_WJYN01000001.1"/>
</dbReference>
<protein>
    <submittedName>
        <fullName evidence="1">Uncharacterized protein</fullName>
    </submittedName>
</protein>
<name>A0A7X2HJI0_RALPI</name>
<dbReference type="Proteomes" id="UP000441032">
    <property type="component" value="Unassembled WGS sequence"/>
</dbReference>
<sequence length="76" mass="8223">MTLCPACLAIEVHQLGAPGHAFLRITDTQRIKVSKAAAVTVSTFICRTCGANWTYREGKNVPNPGWSLHEKTPSLG</sequence>
<comment type="caution">
    <text evidence="1">The sequence shown here is derived from an EMBL/GenBank/DDBJ whole genome shotgun (WGS) entry which is preliminary data.</text>
</comment>
<gene>
    <name evidence="1" type="ORF">GJQ57_03390</name>
</gene>
<evidence type="ECO:0000313" key="2">
    <source>
        <dbReference type="Proteomes" id="UP000441032"/>
    </source>
</evidence>
<reference evidence="1 2" key="1">
    <citation type="submission" date="2019-11" db="EMBL/GenBank/DDBJ databases">
        <title>Phenotypic characterization of an OXA-22 and OXA-60 co-producing Ralstonia pickettii clinical strain.</title>
        <authorList>
            <person name="He F."/>
        </authorList>
    </citation>
    <scope>NUCLEOTIDE SEQUENCE [LARGE SCALE GENOMIC DNA]</scope>
    <source>
        <strain evidence="1 2">PSLESD1</strain>
    </source>
</reference>
<accession>A0A7X2HJI0</accession>
<organism evidence="1 2">
    <name type="scientific">Ralstonia pickettii</name>
    <name type="common">Burkholderia pickettii</name>
    <dbReference type="NCBI Taxonomy" id="329"/>
    <lineage>
        <taxon>Bacteria</taxon>
        <taxon>Pseudomonadati</taxon>
        <taxon>Pseudomonadota</taxon>
        <taxon>Betaproteobacteria</taxon>
        <taxon>Burkholderiales</taxon>
        <taxon>Burkholderiaceae</taxon>
        <taxon>Ralstonia</taxon>
    </lineage>
</organism>
<evidence type="ECO:0000313" key="1">
    <source>
        <dbReference type="EMBL" id="MRS97693.1"/>
    </source>
</evidence>
<dbReference type="EMBL" id="WJYN01000001">
    <property type="protein sequence ID" value="MRS97693.1"/>
    <property type="molecule type" value="Genomic_DNA"/>
</dbReference>